<keyword evidence="1" id="KW-0812">Transmembrane</keyword>
<evidence type="ECO:0000313" key="2">
    <source>
        <dbReference type="EMBL" id="SVE47059.1"/>
    </source>
</evidence>
<feature type="transmembrane region" description="Helical" evidence="1">
    <location>
        <begin position="36"/>
        <end position="60"/>
    </location>
</feature>
<name>A0A383DRX4_9ZZZZ</name>
<dbReference type="AlphaFoldDB" id="A0A383DRX4"/>
<feature type="non-terminal residue" evidence="2">
    <location>
        <position position="207"/>
    </location>
</feature>
<sequence length="207" mass="23758">MTALLALFLSFGKNFFIYEIFYNYFPYFNKFRVPVMFLILTQFSVSILAGLGLDIISNLITRDKNDTLFKKVTGVFISIITLFFILKLFGVPKPGYFPKYPQSNLPSEVIINFDNLRLDMINSDMITAMLFLLFTGAVFYIARRGWVTVKGLAGIVITLTIADLALVDRKIIEPAKDSYRQSTMINKSLKSIYLSEDEVIRFFKKDT</sequence>
<evidence type="ECO:0000256" key="1">
    <source>
        <dbReference type="SAM" id="Phobius"/>
    </source>
</evidence>
<accession>A0A383DRX4</accession>
<feature type="transmembrane region" description="Helical" evidence="1">
    <location>
        <begin position="125"/>
        <end position="142"/>
    </location>
</feature>
<proteinExistence type="predicted"/>
<reference evidence="2" key="1">
    <citation type="submission" date="2018-05" db="EMBL/GenBank/DDBJ databases">
        <authorList>
            <person name="Lanie J.A."/>
            <person name="Ng W.-L."/>
            <person name="Kazmierczak K.M."/>
            <person name="Andrzejewski T.M."/>
            <person name="Davidsen T.M."/>
            <person name="Wayne K.J."/>
            <person name="Tettelin H."/>
            <person name="Glass J.I."/>
            <person name="Rusch D."/>
            <person name="Podicherti R."/>
            <person name="Tsui H.-C.T."/>
            <person name="Winkler M.E."/>
        </authorList>
    </citation>
    <scope>NUCLEOTIDE SEQUENCE</scope>
</reference>
<gene>
    <name evidence="2" type="ORF">METZ01_LOCUS499913</name>
</gene>
<dbReference type="EMBL" id="UINC01219547">
    <property type="protein sequence ID" value="SVE47059.1"/>
    <property type="molecule type" value="Genomic_DNA"/>
</dbReference>
<keyword evidence="1" id="KW-0472">Membrane</keyword>
<protein>
    <submittedName>
        <fullName evidence="2">Uncharacterized protein</fullName>
    </submittedName>
</protein>
<keyword evidence="1" id="KW-1133">Transmembrane helix</keyword>
<feature type="transmembrane region" description="Helical" evidence="1">
    <location>
        <begin position="72"/>
        <end position="91"/>
    </location>
</feature>
<organism evidence="2">
    <name type="scientific">marine metagenome</name>
    <dbReference type="NCBI Taxonomy" id="408172"/>
    <lineage>
        <taxon>unclassified sequences</taxon>
        <taxon>metagenomes</taxon>
        <taxon>ecological metagenomes</taxon>
    </lineage>
</organism>